<dbReference type="Pfam" id="PF20199">
    <property type="entry name" value="RepSA"/>
    <property type="match status" value="1"/>
</dbReference>
<proteinExistence type="predicted"/>
<comment type="caution">
    <text evidence="1">The sequence shown here is derived from an EMBL/GenBank/DDBJ whole genome shotgun (WGS) entry which is preliminary data.</text>
</comment>
<dbReference type="InterPro" id="IPR046828">
    <property type="entry name" value="RepSA"/>
</dbReference>
<dbReference type="RefSeq" id="WP_307303201.1">
    <property type="nucleotide sequence ID" value="NZ_JAUSQY010000001.1"/>
</dbReference>
<evidence type="ECO:0000313" key="2">
    <source>
        <dbReference type="Proteomes" id="UP000050488"/>
    </source>
</evidence>
<accession>A0A0Q0ZB57</accession>
<name>A0A0Q0ZB57_9CORY</name>
<gene>
    <name evidence="1" type="ORF">Clow_00262</name>
</gene>
<dbReference type="STRING" id="1544413.Clow_00262"/>
<evidence type="ECO:0008006" key="3">
    <source>
        <dbReference type="Google" id="ProtNLM"/>
    </source>
</evidence>
<evidence type="ECO:0000313" key="1">
    <source>
        <dbReference type="EMBL" id="KQB87209.1"/>
    </source>
</evidence>
<dbReference type="AlphaFoldDB" id="A0A0Q0ZB57"/>
<keyword evidence="2" id="KW-1185">Reference proteome</keyword>
<organism evidence="1 2">
    <name type="scientific">Corynebacterium lowii</name>
    <dbReference type="NCBI Taxonomy" id="1544413"/>
    <lineage>
        <taxon>Bacteria</taxon>
        <taxon>Bacillati</taxon>
        <taxon>Actinomycetota</taxon>
        <taxon>Actinomycetes</taxon>
        <taxon>Mycobacteriales</taxon>
        <taxon>Corynebacteriaceae</taxon>
        <taxon>Corynebacterium</taxon>
    </lineage>
</organism>
<sequence length="365" mass="41549">MTSSEQGEKPADPSRWSVCQRPVRVLTSEGVQHVRCGTRRKAQCEGCAQIAYRDYKRLLLEGCKELAEIGDCVFFLMTLTAPSFGKVHFVPKKPGQARRCACGAYHDAVKDTGLRGVPVDMDSYRYEEVVEWNYHLGKLWNATNVRLSKLLPGMDYVKVAEWQMRGSLHLHVILRISRKEWLAQVASAQAHGRSFEEVIADVVTGIVVGNKWRWGDKAIDVRQIKPGEDQTKTAHYLAKALQYVTKDVMHDREHPVRPEARDHVERLDCAARDMVCNHCEGGAMACGSLCHRRWGARSSTMSKSRGGKKRWGWCKLRRMDLQAGRRWYAQLMERAEMAERHLKEAFIGEDSCSASEQSRSEVMLL</sequence>
<protein>
    <recommendedName>
        <fullName evidence="3">Replication initiation protein</fullName>
    </recommendedName>
</protein>
<reference evidence="1 2" key="1">
    <citation type="submission" date="2015-10" db="EMBL/GenBank/DDBJ databases">
        <title>Corynebacteirum lowii and Corynebacterium oculi species nova, derived from human clinical disease and and emended description of Corynebacterium mastiditis.</title>
        <authorList>
            <person name="Bernard K."/>
            <person name="Pacheco A.L."/>
            <person name="Mcdougall C."/>
            <person name="Burtx T."/>
            <person name="Weibe D."/>
            <person name="Tyler S."/>
            <person name="Olson A.B."/>
            <person name="Cnockaert M."/>
            <person name="Eguchi H."/>
            <person name="Kuwahara T."/>
            <person name="Nakayama-Imaohji H."/>
            <person name="Boudewijins M."/>
            <person name="Van Hoecke F."/>
            <person name="Bernier A.-M."/>
            <person name="Vandamme P."/>
        </authorList>
    </citation>
    <scope>NUCLEOTIDE SEQUENCE [LARGE SCALE GENOMIC DNA]</scope>
    <source>
        <strain evidence="1 2">NML 130206</strain>
    </source>
</reference>
<dbReference type="Proteomes" id="UP000050488">
    <property type="component" value="Unassembled WGS sequence"/>
</dbReference>
<dbReference type="EMBL" id="LKEV01000001">
    <property type="protein sequence ID" value="KQB87209.1"/>
    <property type="molecule type" value="Genomic_DNA"/>
</dbReference>
<dbReference type="PATRIC" id="fig|1544413.3.peg.265"/>